<dbReference type="Proteomes" id="UP000813463">
    <property type="component" value="Chromosome 4"/>
</dbReference>
<dbReference type="AlphaFoldDB" id="A0A9R0I199"/>
<evidence type="ECO:0000313" key="4">
    <source>
        <dbReference type="RefSeq" id="XP_056699709.1"/>
    </source>
</evidence>
<dbReference type="PROSITE" id="PS50181">
    <property type="entry name" value="FBOX"/>
    <property type="match status" value="1"/>
</dbReference>
<dbReference type="Pfam" id="PF00646">
    <property type="entry name" value="F-box"/>
    <property type="match status" value="1"/>
</dbReference>
<organism evidence="2 3">
    <name type="scientific">Spinacia oleracea</name>
    <name type="common">Spinach</name>
    <dbReference type="NCBI Taxonomy" id="3562"/>
    <lineage>
        <taxon>Eukaryota</taxon>
        <taxon>Viridiplantae</taxon>
        <taxon>Streptophyta</taxon>
        <taxon>Embryophyta</taxon>
        <taxon>Tracheophyta</taxon>
        <taxon>Spermatophyta</taxon>
        <taxon>Magnoliopsida</taxon>
        <taxon>eudicotyledons</taxon>
        <taxon>Gunneridae</taxon>
        <taxon>Pentapetalae</taxon>
        <taxon>Caryophyllales</taxon>
        <taxon>Chenopodiaceae</taxon>
        <taxon>Chenopodioideae</taxon>
        <taxon>Anserineae</taxon>
        <taxon>Spinacia</taxon>
    </lineage>
</organism>
<dbReference type="KEGG" id="soe:110780435"/>
<dbReference type="Pfam" id="PF08268">
    <property type="entry name" value="FBA_3"/>
    <property type="match status" value="1"/>
</dbReference>
<dbReference type="InterPro" id="IPR013187">
    <property type="entry name" value="F-box-assoc_dom_typ3"/>
</dbReference>
<proteinExistence type="predicted"/>
<dbReference type="InterPro" id="IPR036047">
    <property type="entry name" value="F-box-like_dom_sf"/>
</dbReference>
<accession>A0A9R0I199</accession>
<dbReference type="RefSeq" id="XP_021840515.1">
    <property type="nucleotide sequence ID" value="XM_021984823.1"/>
</dbReference>
<dbReference type="PANTHER" id="PTHR31672:SF13">
    <property type="entry name" value="F-BOX PROTEIN CPR30-LIKE"/>
    <property type="match status" value="1"/>
</dbReference>
<dbReference type="SUPFAM" id="SSF81383">
    <property type="entry name" value="F-box domain"/>
    <property type="match status" value="1"/>
</dbReference>
<dbReference type="OrthoDB" id="5319261at2759"/>
<dbReference type="InterPro" id="IPR001810">
    <property type="entry name" value="F-box_dom"/>
</dbReference>
<evidence type="ECO:0000259" key="1">
    <source>
        <dbReference type="PROSITE" id="PS50181"/>
    </source>
</evidence>
<dbReference type="RefSeq" id="XP_056699709.1">
    <property type="nucleotide sequence ID" value="XM_056843731.1"/>
</dbReference>
<dbReference type="SMART" id="SM00256">
    <property type="entry name" value="FBOX"/>
    <property type="match status" value="1"/>
</dbReference>
<dbReference type="NCBIfam" id="TIGR01640">
    <property type="entry name" value="F_box_assoc_1"/>
    <property type="match status" value="1"/>
</dbReference>
<feature type="domain" description="F-box" evidence="1">
    <location>
        <begin position="10"/>
        <end position="57"/>
    </location>
</feature>
<dbReference type="InterPro" id="IPR017451">
    <property type="entry name" value="F-box-assoc_interact_dom"/>
</dbReference>
<dbReference type="PANTHER" id="PTHR31672">
    <property type="entry name" value="BNACNNG10540D PROTEIN"/>
    <property type="match status" value="1"/>
</dbReference>
<sequence>MRNRKKVMRKSESEYIPLHLCEEILARLPVKALLRFRCVCKSWRSIIDSSVFTYMHLKLYKNNNRHKNNLVVLGMERHDGKETICLRRINPFRRIGEQIELHHRAGLLHLIYGSCKGLLFTIQKNDETRLWNLSIRKSLLIHRCPISDYFNVKYVVGFAPSTSDYKVAAFTYNRKVSRLSIAVFSLRDHCWKVKKTMMIMSHHWHVQKQFRFHSVIFVEKATYWFEFSHGWNPSKLDRIMSFDFDVEEVNHLELPYVAGDGIIARFLCSIEDSLAVFSVSKERIRIWVLEKDRGSGNALWRVWFSKDINDGFCKFICASQFYLYSKILYLQDNATFLITLSTAQLISYNITSGEFRHLRKRFYGEVDTYVESLVSHTDPKWNASYIHVRPRKVRKNSTPSVLEYSTRFDRHRV</sequence>
<evidence type="ECO:0000313" key="3">
    <source>
        <dbReference type="RefSeq" id="XP_021840515.1"/>
    </source>
</evidence>
<dbReference type="InterPro" id="IPR050796">
    <property type="entry name" value="SCF_F-box_component"/>
</dbReference>
<reference evidence="2" key="1">
    <citation type="journal article" date="2021" name="Nat. Commun.">
        <title>Genomic analyses provide insights into spinach domestication and the genetic basis of agronomic traits.</title>
        <authorList>
            <person name="Cai X."/>
            <person name="Sun X."/>
            <person name="Xu C."/>
            <person name="Sun H."/>
            <person name="Wang X."/>
            <person name="Ge C."/>
            <person name="Zhang Z."/>
            <person name="Wang Q."/>
            <person name="Fei Z."/>
            <person name="Jiao C."/>
            <person name="Wang Q."/>
        </authorList>
    </citation>
    <scope>NUCLEOTIDE SEQUENCE [LARGE SCALE GENOMIC DNA]</scope>
    <source>
        <strain evidence="2">cv. Varoflay</strain>
    </source>
</reference>
<name>A0A9R0I199_SPIOL</name>
<dbReference type="Gene3D" id="1.20.1280.50">
    <property type="match status" value="1"/>
</dbReference>
<dbReference type="GeneID" id="110780435"/>
<dbReference type="CDD" id="cd22157">
    <property type="entry name" value="F-box_AtFBW1-like"/>
    <property type="match status" value="1"/>
</dbReference>
<keyword evidence="2" id="KW-1185">Reference proteome</keyword>
<gene>
    <name evidence="3 4" type="primary">LOC110780435</name>
</gene>
<protein>
    <submittedName>
        <fullName evidence="3 4">F-box/kelch-repeat protein At3g23880-like</fullName>
    </submittedName>
</protein>
<evidence type="ECO:0000313" key="2">
    <source>
        <dbReference type="Proteomes" id="UP000813463"/>
    </source>
</evidence>
<reference evidence="3" key="2">
    <citation type="submission" date="2025-04" db="UniProtKB">
        <authorList>
            <consortium name="RefSeq"/>
        </authorList>
    </citation>
    <scope>IDENTIFICATION</scope>
    <source>
        <tissue evidence="4">Leaf</tissue>
    </source>
</reference>